<evidence type="ECO:0000313" key="2">
    <source>
        <dbReference type="Proteomes" id="UP000188604"/>
    </source>
</evidence>
<name>A0A1U9KT12_9PROT</name>
<reference evidence="1 2" key="1">
    <citation type="submission" date="2016-03" db="EMBL/GenBank/DDBJ databases">
        <title>Acetic acid bacteria sequencing.</title>
        <authorList>
            <person name="Brandt J."/>
            <person name="Jakob F."/>
            <person name="Vogel R.F."/>
        </authorList>
    </citation>
    <scope>NUCLEOTIDE SEQUENCE [LARGE SCALE GENOMIC DNA]</scope>
    <source>
        <strain evidence="1 2">NBRC 101099</strain>
    </source>
</reference>
<dbReference type="STRING" id="320497.A0U93_14745"/>
<keyword evidence="2" id="KW-1185">Reference proteome</keyword>
<dbReference type="KEGG" id="nch:A0U93_14745"/>
<organism evidence="1 2">
    <name type="scientific">Neoasaia chiangmaiensis</name>
    <dbReference type="NCBI Taxonomy" id="320497"/>
    <lineage>
        <taxon>Bacteria</taxon>
        <taxon>Pseudomonadati</taxon>
        <taxon>Pseudomonadota</taxon>
        <taxon>Alphaproteobacteria</taxon>
        <taxon>Acetobacterales</taxon>
        <taxon>Acetobacteraceae</taxon>
        <taxon>Neoasaia</taxon>
    </lineage>
</organism>
<dbReference type="Proteomes" id="UP000188604">
    <property type="component" value="Chromosome"/>
</dbReference>
<accession>A0A1U9KT12</accession>
<gene>
    <name evidence="1" type="ORF">A0U93_14745</name>
</gene>
<sequence>MNDRPEPELHRLPPNAASEARGHGAMATWLVIAASALLGVGYLANHGIAGNSAPTAAPVSAQGATQNAASAKHTLHVGAQFSMIAPENAAQALKASHFSPDQQQDILAAVKRRDVRLVQMPIADATGQVGQVVSVSSAGLTQNVSLTGKLQSVLLPIRDVGEVTLTPVTTPRPGGMQVVALSALGPELLPNLSALDQQLILDVIVQ</sequence>
<dbReference type="AlphaFoldDB" id="A0A1U9KT12"/>
<proteinExistence type="predicted"/>
<dbReference type="EMBL" id="CP014691">
    <property type="protein sequence ID" value="AQS88968.1"/>
    <property type="molecule type" value="Genomic_DNA"/>
</dbReference>
<evidence type="ECO:0000313" key="1">
    <source>
        <dbReference type="EMBL" id="AQS88968.1"/>
    </source>
</evidence>
<protein>
    <submittedName>
        <fullName evidence="1">Uncharacterized protein</fullName>
    </submittedName>
</protein>